<dbReference type="InterPro" id="IPR013087">
    <property type="entry name" value="Znf_C2H2_type"/>
</dbReference>
<dbReference type="SUPFAM" id="SSF57667">
    <property type="entry name" value="beta-beta-alpha zinc fingers"/>
    <property type="match status" value="1"/>
</dbReference>
<gene>
    <name evidence="5" type="primary">LOC113204993</name>
</gene>
<feature type="compositionally biased region" description="Polar residues" evidence="2">
    <location>
        <begin position="690"/>
        <end position="701"/>
    </location>
</feature>
<feature type="compositionally biased region" description="Polar residues" evidence="2">
    <location>
        <begin position="460"/>
        <end position="481"/>
    </location>
</feature>
<feature type="domain" description="U1-type" evidence="3">
    <location>
        <begin position="1292"/>
        <end position="1326"/>
    </location>
</feature>
<dbReference type="GeneID" id="113204993"/>
<organism evidence="4 5">
    <name type="scientific">Frankliniella occidentalis</name>
    <name type="common">Western flower thrips</name>
    <name type="synonym">Euthrips occidentalis</name>
    <dbReference type="NCBI Taxonomy" id="133901"/>
    <lineage>
        <taxon>Eukaryota</taxon>
        <taxon>Metazoa</taxon>
        <taxon>Ecdysozoa</taxon>
        <taxon>Arthropoda</taxon>
        <taxon>Hexapoda</taxon>
        <taxon>Insecta</taxon>
        <taxon>Pterygota</taxon>
        <taxon>Neoptera</taxon>
        <taxon>Paraneoptera</taxon>
        <taxon>Thysanoptera</taxon>
        <taxon>Terebrantia</taxon>
        <taxon>Thripoidea</taxon>
        <taxon>Thripidae</taxon>
        <taxon>Frankliniella</taxon>
    </lineage>
</organism>
<feature type="region of interest" description="Disordered" evidence="2">
    <location>
        <begin position="65"/>
        <end position="113"/>
    </location>
</feature>
<feature type="compositionally biased region" description="Basic and acidic residues" evidence="2">
    <location>
        <begin position="756"/>
        <end position="774"/>
    </location>
</feature>
<feature type="region of interest" description="Disordered" evidence="2">
    <location>
        <begin position="303"/>
        <end position="330"/>
    </location>
</feature>
<feature type="region of interest" description="Disordered" evidence="2">
    <location>
        <begin position="937"/>
        <end position="957"/>
    </location>
</feature>
<dbReference type="RefSeq" id="XP_052121023.1">
    <property type="nucleotide sequence ID" value="XM_052265063.1"/>
</dbReference>
<dbReference type="GO" id="GO:0008270">
    <property type="term" value="F:zinc ion binding"/>
    <property type="evidence" value="ECO:0007669"/>
    <property type="project" value="InterPro"/>
</dbReference>
<dbReference type="InterPro" id="IPR003604">
    <property type="entry name" value="Matrin/U1-like-C_Znf_C2H2"/>
</dbReference>
<feature type="region of interest" description="Disordered" evidence="2">
    <location>
        <begin position="1243"/>
        <end position="1263"/>
    </location>
</feature>
<feature type="compositionally biased region" description="Basic and acidic residues" evidence="2">
    <location>
        <begin position="1245"/>
        <end position="1263"/>
    </location>
</feature>
<dbReference type="InterPro" id="IPR032446">
    <property type="entry name" value="SCAPER_N"/>
</dbReference>
<reference evidence="5" key="2">
    <citation type="submission" date="2025-08" db="UniProtKB">
        <authorList>
            <consortium name="RefSeq"/>
        </authorList>
    </citation>
    <scope>IDENTIFICATION</scope>
    <source>
        <tissue evidence="5">Whole organism</tissue>
    </source>
</reference>
<dbReference type="PANTHER" id="PTHR31434:SF2">
    <property type="entry name" value="S PHASE CYCLIN A-ASSOCIATED PROTEIN IN THE ENDOPLASMIC RETICULUM"/>
    <property type="match status" value="1"/>
</dbReference>
<dbReference type="CTD" id="35149"/>
<feature type="region of interest" description="Disordered" evidence="2">
    <location>
        <begin position="756"/>
        <end position="875"/>
    </location>
</feature>
<reference evidence="5" key="1">
    <citation type="journal article" date="2018" name="Proc. Natl. Acad. Sci. U.S.A.">
        <title>Phylogenomics and the evolution of hemipteroid insects.</title>
        <authorList>
            <person name="Johnson K.P."/>
            <person name="Dietrich C.H."/>
            <person name="Friedrich F."/>
            <person name="Beutel R.G."/>
            <person name="Wipfler B."/>
            <person name="Peters R.S."/>
            <person name="Allen J.M."/>
            <person name="Petersen M."/>
            <person name="Donath A."/>
            <person name="Walden K.K."/>
            <person name="Kozlov A.M."/>
            <person name="Podsiadlowski L."/>
            <person name="Mayer C."/>
            <person name="Meusemann K."/>
            <person name="Vasilikopoulos A."/>
            <person name="Waterhouse R.M."/>
            <person name="Cameron S.L."/>
            <person name="Weirauch C."/>
            <person name="Swanson D.R."/>
            <person name="Percy D.M."/>
            <person name="Hardy N.B."/>
            <person name="Terry I."/>
            <person name="Liu S."/>
            <person name="Zhou X."/>
            <person name="Misof B."/>
            <person name="Robertson H.M."/>
            <person name="Yoshizawa K."/>
        </authorList>
    </citation>
    <scope>NUCLEOTIDE SEQUENCE</scope>
    <source>
        <tissue evidence="5">Whole organism</tissue>
    </source>
</reference>
<feature type="compositionally biased region" description="Basic and acidic residues" evidence="2">
    <location>
        <begin position="1353"/>
        <end position="1364"/>
    </location>
</feature>
<keyword evidence="4" id="KW-1185">Reference proteome</keyword>
<feature type="non-terminal residue" evidence="5">
    <location>
        <position position="1788"/>
    </location>
</feature>
<feature type="region of interest" description="Disordered" evidence="2">
    <location>
        <begin position="1321"/>
        <end position="1364"/>
    </location>
</feature>
<evidence type="ECO:0000313" key="5">
    <source>
        <dbReference type="RefSeq" id="XP_052121023.1"/>
    </source>
</evidence>
<evidence type="ECO:0000256" key="1">
    <source>
        <dbReference type="SAM" id="Coils"/>
    </source>
</evidence>
<feature type="compositionally biased region" description="Polar residues" evidence="2">
    <location>
        <begin position="488"/>
        <end position="498"/>
    </location>
</feature>
<feature type="compositionally biased region" description="Low complexity" evidence="2">
    <location>
        <begin position="549"/>
        <end position="566"/>
    </location>
</feature>
<feature type="compositionally biased region" description="Basic and acidic residues" evidence="2">
    <location>
        <begin position="794"/>
        <end position="803"/>
    </location>
</feature>
<feature type="coiled-coil region" evidence="1">
    <location>
        <begin position="1048"/>
        <end position="1115"/>
    </location>
</feature>
<feature type="region of interest" description="Disordered" evidence="2">
    <location>
        <begin position="688"/>
        <end position="743"/>
    </location>
</feature>
<feature type="compositionally biased region" description="Polar residues" evidence="2">
    <location>
        <begin position="834"/>
        <end position="846"/>
    </location>
</feature>
<keyword evidence="1" id="KW-0175">Coiled coil</keyword>
<feature type="compositionally biased region" description="Polar residues" evidence="2">
    <location>
        <begin position="599"/>
        <end position="611"/>
    </location>
</feature>
<evidence type="ECO:0000256" key="2">
    <source>
        <dbReference type="SAM" id="MobiDB-lite"/>
    </source>
</evidence>
<protein>
    <submittedName>
        <fullName evidence="5">S phase cyclin A-associated protein in the endoplasmic reticulum</fullName>
    </submittedName>
</protein>
<evidence type="ECO:0000313" key="4">
    <source>
        <dbReference type="Proteomes" id="UP000504606"/>
    </source>
</evidence>
<evidence type="ECO:0000259" key="3">
    <source>
        <dbReference type="SMART" id="SM00451"/>
    </source>
</evidence>
<sequence>MEGVPSEVQVQECSSSELTKCSDIGKIIFDSKSDNPVRLLVQEEGRAARNLIAFSVPCDMVQIDSSKVSRKPPSSPRTVQELKRDEAPLRTTKRAPDTSTPGSRVRSASTGRDKRSELQARYWAFLFGNLQRAVDEIYQTCETDESVSECKEVILVLENFTKDFHNLIEWFRLKWEYEKTPPPQRPNSLAWEVRKSSPGKIQTHVLPTFSSPVKRILNFGDPNDKDRSKAGGDKACDTLKTGKCSPIIPVVEGEEIATFDPTPVSCNGICSANADNQTVENDKEDVFLNIIPSTDEVGPSIETGIHSSKSNELPVKEEPAKGEEVCPSGDTNTVNGEACSNHEPVVNEMLPDDTLEELPETLPAGMTSQACQTDPELEELGSDPCSNPTMVDKGVGTSGISVSKPGAARLHLGSVGRASMSLAPTNQLRTTVAVGSPSTFAGVATKAPSMSSIRVPPTATMKNPSVSSKGASLTVNPSSKATPLASGPTGTSSSSCNSVPKGGPILGPPTVKAVLPSPSASSTSNPPKASLASIVNKPSTASVVKRNVSRPSSLGSSASPAAGRSSIPPKLQRSRTVAEVSRPHRPNHNNRTGAPRQLRGTSSFESGSVNQKEAREKIRSFQNTVVQEGNKKNETGDDSGWETVKNRSRWRLSGNYNPKNRFNKPTCAVSLPALIIVDDDDEAAVLKNPLSKQNSQDTSASGRHLEKVEVLAPDISKLKKSPKPKSQDSSMNPKSKSEKCCNNTTRQLVSKKFGKDLNKENCDAPSKTKSEESGSLKPKNGTQVVGKQTNGSSEGKENQEKNLKLPNGSDSVKFDRVQWKSCNGNKPVDLEIDTQLSGDESSVGPRTSSTTTPTTMTPTTTPATPTTPTNSASDSLAFLRDSDGGIDRLISDDEDLIAERTLLKEEERKSQQLYEEEVKLQQQIDELQSAELEVEVETDGETQIGTEEEEEEELLGGDEPRDVDVEIDTMSLEARYENMLEDRIWQERLERIIKYEEISARGLSWAERMDTLEQLEALVARHPGRALQLHQKLSSPSRSRATTLPETLRRFQARQEKAQLKRERLLQLKSQKLRDLLNKVGEVKAAQEQLTEDRRLRLENKLKRAEENRNLHLKSIKRKAHDEEEKLKEIAFINELEAQNKRHDFLALRQEQEERLQGIAEERQRKQEEKAAKEAAVEERKKALEAERLQKLEEMQARRKRRVERIHREQLEKEKERQEAAREKARDREERLSALHAAQLATQEELQKKIQQKQEDSARRHEENIEHIRQRALDSAALRYADDAAPALEPYRSKKLCTLCNVLIGSEVYLLSHLRGKSHQEALRKSSGGRNNSTNVSPREDLDHIAEAPPDCVDEKQERHKERQQALRKRAKKLRLRMTAKGLEYEKSVGDIGKPSSPNSARIQKCLREVEKLHNSQGLGQWSNNAVTLLERALAEINRILDKRCEADQTAFYLVNGFSTICNILSLGLNVPQGMSPYLPSKCFVTACTTLSLACYDHSANAEHMLMSNKISNILDLLMCRLKDVVPDDDESSQTWSGPLPVDAVAVALMRLLALLLAFAKEGTAAVRARDVVSYTVCGGAVDRLALVCSAVRDPLPEGEAAPQSAFLLAALELLSVLTARCGGVGRADPSGLGATLRSTELVGAVSMLYGLLLQQGGAPRAPDTAPPALDTPTACIARATIALLVRVAELDLAMCQSILGAEGISLQLRHISAHLLWLCVGQDQVLEHLRDLLHLVIRVLGYFVVRNHDNQLVLQSGVQPTVLQQLCQLPFPYFSEPRLSAVLFPTL</sequence>
<dbReference type="OrthoDB" id="71500at2759"/>
<feature type="compositionally biased region" description="Polar residues" evidence="2">
    <location>
        <begin position="780"/>
        <end position="793"/>
    </location>
</feature>
<dbReference type="InterPro" id="IPR036236">
    <property type="entry name" value="Znf_C2H2_sf"/>
</dbReference>
<dbReference type="SMART" id="SM00451">
    <property type="entry name" value="ZnF_U1"/>
    <property type="match status" value="1"/>
</dbReference>
<feature type="region of interest" description="Disordered" evidence="2">
    <location>
        <begin position="443"/>
        <end position="642"/>
    </location>
</feature>
<feature type="compositionally biased region" description="Polar residues" evidence="2">
    <location>
        <begin position="97"/>
        <end position="110"/>
    </location>
</feature>
<dbReference type="GO" id="GO:0003676">
    <property type="term" value="F:nucleic acid binding"/>
    <property type="evidence" value="ECO:0007669"/>
    <property type="project" value="InterPro"/>
</dbReference>
<dbReference type="KEGG" id="foc:113204993"/>
<dbReference type="Proteomes" id="UP000504606">
    <property type="component" value="Unplaced"/>
</dbReference>
<name>A0A9C6WY90_FRAOC</name>
<dbReference type="Gene3D" id="3.30.160.60">
    <property type="entry name" value="Classic Zinc Finger"/>
    <property type="match status" value="1"/>
</dbReference>
<proteinExistence type="predicted"/>
<accession>A0A9C6WY90</accession>
<dbReference type="Pfam" id="PF16501">
    <property type="entry name" value="SCAPER_N"/>
    <property type="match status" value="1"/>
</dbReference>
<feature type="compositionally biased region" description="Basic and acidic residues" evidence="2">
    <location>
        <begin position="314"/>
        <end position="324"/>
    </location>
</feature>
<dbReference type="PANTHER" id="PTHR31434">
    <property type="entry name" value="S PHASE CYCLIN A-ASSOCIATED PROTEIN IN THE ENDOPLASMIC RETICULUM"/>
    <property type="match status" value="1"/>
</dbReference>
<feature type="coiled-coil region" evidence="1">
    <location>
        <begin position="903"/>
        <end position="933"/>
    </location>
</feature>
<feature type="compositionally biased region" description="Low complexity" evidence="2">
    <location>
        <begin position="516"/>
        <end position="530"/>
    </location>
</feature>
<dbReference type="Pfam" id="PF12874">
    <property type="entry name" value="zf-met"/>
    <property type="match status" value="1"/>
</dbReference>
<feature type="compositionally biased region" description="Acidic residues" evidence="2">
    <location>
        <begin position="937"/>
        <end position="956"/>
    </location>
</feature>
<feature type="compositionally biased region" description="Low complexity" evidence="2">
    <location>
        <begin position="847"/>
        <end position="869"/>
    </location>
</feature>
<feature type="compositionally biased region" description="Polar residues" evidence="2">
    <location>
        <begin position="1328"/>
        <end position="1337"/>
    </location>
</feature>